<evidence type="ECO:0000259" key="6">
    <source>
        <dbReference type="Pfam" id="PF15094"/>
    </source>
</evidence>
<dbReference type="PANTHER" id="PTHR38653">
    <property type="entry name" value="GENE 572-RELATED"/>
    <property type="match status" value="1"/>
</dbReference>
<evidence type="ECO:0000313" key="9">
    <source>
        <dbReference type="Proteomes" id="UP001153269"/>
    </source>
</evidence>
<keyword evidence="2" id="KW-0964">Secreted</keyword>
<feature type="region of interest" description="Disordered" evidence="4">
    <location>
        <begin position="389"/>
        <end position="426"/>
    </location>
</feature>
<evidence type="ECO:0000313" key="8">
    <source>
        <dbReference type="EMBL" id="CAB1446145.1"/>
    </source>
</evidence>
<protein>
    <submittedName>
        <fullName evidence="8">Uncharacterized protein</fullName>
    </submittedName>
</protein>
<organism evidence="8 9">
    <name type="scientific">Pleuronectes platessa</name>
    <name type="common">European plaice</name>
    <dbReference type="NCBI Taxonomy" id="8262"/>
    <lineage>
        <taxon>Eukaryota</taxon>
        <taxon>Metazoa</taxon>
        <taxon>Chordata</taxon>
        <taxon>Craniata</taxon>
        <taxon>Vertebrata</taxon>
        <taxon>Euteleostomi</taxon>
        <taxon>Actinopterygii</taxon>
        <taxon>Neopterygii</taxon>
        <taxon>Teleostei</taxon>
        <taxon>Neoteleostei</taxon>
        <taxon>Acanthomorphata</taxon>
        <taxon>Carangaria</taxon>
        <taxon>Pleuronectiformes</taxon>
        <taxon>Pleuronectoidei</taxon>
        <taxon>Pleuronectidae</taxon>
        <taxon>Pleuronectes</taxon>
    </lineage>
</organism>
<keyword evidence="9" id="KW-1185">Reference proteome</keyword>
<dbReference type="Pfam" id="PF15094">
    <property type="entry name" value="DUF4556"/>
    <property type="match status" value="1"/>
</dbReference>
<evidence type="ECO:0000256" key="2">
    <source>
        <dbReference type="ARBA" id="ARBA00022525"/>
    </source>
</evidence>
<dbReference type="InterPro" id="IPR054554">
    <property type="entry name" value="ZP1/4_Ig-like"/>
</dbReference>
<reference evidence="8" key="1">
    <citation type="submission" date="2020-03" db="EMBL/GenBank/DDBJ databases">
        <authorList>
            <person name="Weist P."/>
        </authorList>
    </citation>
    <scope>NUCLEOTIDE SEQUENCE</scope>
</reference>
<dbReference type="AlphaFoldDB" id="A0A9N7VBC5"/>
<dbReference type="PANTHER" id="PTHR38653:SF1">
    <property type="entry name" value="GENE 572-RELATED"/>
    <property type="match status" value="1"/>
</dbReference>
<feature type="domain" description="Zona pellucida sperm-binding protein 1/4 Ig-like" evidence="7">
    <location>
        <begin position="85"/>
        <end position="145"/>
    </location>
</feature>
<dbReference type="InterPro" id="IPR049521">
    <property type="entry name" value="CIROZ_b"/>
</dbReference>
<feature type="signal peptide" evidence="5">
    <location>
        <begin position="1"/>
        <end position="25"/>
    </location>
</feature>
<feature type="domain" description="CIROZ beta" evidence="6">
    <location>
        <begin position="257"/>
        <end position="355"/>
    </location>
</feature>
<evidence type="ECO:0000256" key="4">
    <source>
        <dbReference type="SAM" id="MobiDB-lite"/>
    </source>
</evidence>
<comment type="caution">
    <text evidence="8">The sequence shown here is derived from an EMBL/GenBank/DDBJ whole genome shotgun (WGS) entry which is preliminary data.</text>
</comment>
<evidence type="ECO:0000256" key="1">
    <source>
        <dbReference type="ARBA" id="ARBA00004613"/>
    </source>
</evidence>
<proteinExistence type="predicted"/>
<keyword evidence="3 5" id="KW-0732">Signal</keyword>
<accession>A0A9N7VBC5</accession>
<name>A0A9N7VBC5_PLEPL</name>
<dbReference type="InterPro" id="IPR027956">
    <property type="entry name" value="CIROZ"/>
</dbReference>
<gene>
    <name evidence="8" type="ORF">PLEPLA_LOCUS33884</name>
</gene>
<feature type="compositionally biased region" description="Polar residues" evidence="4">
    <location>
        <begin position="394"/>
        <end position="403"/>
    </location>
</feature>
<evidence type="ECO:0000256" key="5">
    <source>
        <dbReference type="SAM" id="SignalP"/>
    </source>
</evidence>
<sequence length="426" mass="48186">MDRIRLCISLRTILLQCFILRGVMCIQKREWVGSLTAKLTEGDVACYSEYMEMWIHGARIEGLAAWLSGTLRIQVNLESLDQLNLQLSACGYSLHKDPDKNFIFRVSYTGCFLQQQRGFHVLTLNLVKRITRFGGRRHSFIMTCPVVSVLPAREEIQCDPENIQVIRQVPHDNWNNELQWDLSLSDQLIVAMEDASLIQMNIVTNGSDIIVRGRRREILSPVKVMENEGEFLALKLVSGQYAYSMEAMCPTVTTSTADETVMHIFKRLLGLTKRGSTHTEELTVSDVSVNQTQNFTVHETSEFVSLIIPTTQILQTKTCTDSKQLLQSFYRVDVVLTFKETNHKMHWTMENTMPCTAGPAASYVTSSPAPHITVRPTLNFINTSLSTERAAVPTHTQPKQDSSTPRDHDGNLHKPFTSHTGRGRLV</sequence>
<dbReference type="Proteomes" id="UP001153269">
    <property type="component" value="Unassembled WGS sequence"/>
</dbReference>
<evidence type="ECO:0000259" key="7">
    <source>
        <dbReference type="Pfam" id="PF22821"/>
    </source>
</evidence>
<evidence type="ECO:0000256" key="3">
    <source>
        <dbReference type="ARBA" id="ARBA00022729"/>
    </source>
</evidence>
<comment type="subcellular location">
    <subcellularLocation>
        <location evidence="1">Secreted</location>
    </subcellularLocation>
</comment>
<feature type="chain" id="PRO_5040183901" evidence="5">
    <location>
        <begin position="26"/>
        <end position="426"/>
    </location>
</feature>
<dbReference type="GO" id="GO:0005576">
    <property type="term" value="C:extracellular region"/>
    <property type="evidence" value="ECO:0007669"/>
    <property type="project" value="UniProtKB-SubCell"/>
</dbReference>
<dbReference type="Pfam" id="PF22821">
    <property type="entry name" value="ZP1_ZP4_Ig-like"/>
    <property type="match status" value="1"/>
</dbReference>
<dbReference type="EMBL" id="CADEAL010003902">
    <property type="protein sequence ID" value="CAB1446145.1"/>
    <property type="molecule type" value="Genomic_DNA"/>
</dbReference>